<accession>A0A6A5A993</accession>
<evidence type="ECO:0000313" key="15">
    <source>
        <dbReference type="Proteomes" id="UP000469452"/>
    </source>
</evidence>
<dbReference type="FunFam" id="3.10.50.40:FF:000006">
    <property type="entry name" value="Peptidyl-prolyl cis-trans isomerase"/>
    <property type="match status" value="1"/>
</dbReference>
<dbReference type="GO" id="GO:0008610">
    <property type="term" value="P:lipid biosynthetic process"/>
    <property type="evidence" value="ECO:0007669"/>
    <property type="project" value="UniProtKB-ARBA"/>
</dbReference>
<dbReference type="GO" id="GO:1901137">
    <property type="term" value="P:carbohydrate derivative biosynthetic process"/>
    <property type="evidence" value="ECO:0007669"/>
    <property type="project" value="UniProtKB-ARBA"/>
</dbReference>
<evidence type="ECO:0000256" key="10">
    <source>
        <dbReference type="ARBA" id="ARBA00023315"/>
    </source>
</evidence>
<keyword evidence="7 11" id="KW-0697">Rotamase</keyword>
<comment type="catalytic activity">
    <reaction evidence="1 11">
        <text>[protein]-peptidylproline (omega=180) = [protein]-peptidylproline (omega=0)</text>
        <dbReference type="Rhea" id="RHEA:16237"/>
        <dbReference type="Rhea" id="RHEA-COMP:10747"/>
        <dbReference type="Rhea" id="RHEA-COMP:10748"/>
        <dbReference type="ChEBI" id="CHEBI:83833"/>
        <dbReference type="ChEBI" id="CHEBI:83834"/>
        <dbReference type="EC" id="5.2.1.8"/>
    </reaction>
</comment>
<dbReference type="VEuPathDB" id="FungiDB:H257_10077"/>
<feature type="domain" description="PPIase FKBP-type" evidence="13">
    <location>
        <begin position="265"/>
        <end position="354"/>
    </location>
</feature>
<evidence type="ECO:0000313" key="14">
    <source>
        <dbReference type="EMBL" id="KAF0746891.1"/>
    </source>
</evidence>
<dbReference type="PANTHER" id="PTHR43811:SF19">
    <property type="entry name" value="39 KDA FK506-BINDING NUCLEAR PROTEIN"/>
    <property type="match status" value="1"/>
</dbReference>
<sequence>MSRKKSANKVAAAAKEGGAQTTTEAKPSPTKEVNPSPAKKAQSVTKLAIEPGFFGEQIHPRHSLVCENPTEDMAFQLSGAALAGDAVAGRTTLYVSTERRDLKIALCTLDTASTAQWALNNTFTPMDGALTFSTEGVNSVHLTAYVDAEMDGDVSDDDEGLYGLGPDDDDSDDNDLLDVEDEEDDDEVQDSGRFEEIVEEDKNGAAKKDAQAAGKKRPLEGASAVAEDSKKAKPATIRKAGGVTVEEVYVEFESVLGKGKEATKGRKVQILYKGKLAKNGKQFDANQNRKSPFGFKLGAGDVIKGMDIGVEGMRVGGKRTVTIPSKLGYGSEGAGKDIPPNSDLIFELELVNAWQLISDHVVTLTLRSLALAVGLLPPFMFVPLGRLFGRIGHAAGLRRNIVKANIALSFPTMSAVEQKRLVRETYENTCVVRSTLVNQGRDIHTLAMLIMWQHMQRYVDVAFPREYVADLRNGPVIVTSAHLGCWELLPCVHAPPNLLVDHVYELYRPLHNLPLNKWLLTLRSYPHTRLLPDKQCLTALTTILTEKSQRLQNNNADVATSASAIVALVCDQRPSRSGVLVSFRNRPTIMAPGAAVLHLRTGRPVWCTALVLAPAGYPKPFLLHTLPVHYYLYIVYHHALLVQVNPTFPS</sequence>
<evidence type="ECO:0000256" key="8">
    <source>
        <dbReference type="ARBA" id="ARBA00023136"/>
    </source>
</evidence>
<evidence type="ECO:0000256" key="12">
    <source>
        <dbReference type="SAM" id="MobiDB-lite"/>
    </source>
</evidence>
<dbReference type="InterPro" id="IPR041232">
    <property type="entry name" value="NPL"/>
</dbReference>
<evidence type="ECO:0000256" key="9">
    <source>
        <dbReference type="ARBA" id="ARBA00023235"/>
    </source>
</evidence>
<dbReference type="GO" id="GO:0003755">
    <property type="term" value="F:peptidyl-prolyl cis-trans isomerase activity"/>
    <property type="evidence" value="ECO:0007669"/>
    <property type="project" value="UniProtKB-KW"/>
</dbReference>
<dbReference type="GO" id="GO:0016746">
    <property type="term" value="F:acyltransferase activity"/>
    <property type="evidence" value="ECO:0007669"/>
    <property type="project" value="UniProtKB-KW"/>
</dbReference>
<keyword evidence="9 11" id="KW-0413">Isomerase</keyword>
<dbReference type="GO" id="GO:0005886">
    <property type="term" value="C:plasma membrane"/>
    <property type="evidence" value="ECO:0007669"/>
    <property type="project" value="UniProtKB-SubCell"/>
</dbReference>
<dbReference type="Proteomes" id="UP000469452">
    <property type="component" value="Unassembled WGS sequence"/>
</dbReference>
<gene>
    <name evidence="14" type="ORF">AaE_007952</name>
</gene>
<dbReference type="Pfam" id="PF03279">
    <property type="entry name" value="Lip_A_acyltrans"/>
    <property type="match status" value="1"/>
</dbReference>
<dbReference type="PANTHER" id="PTHR43811">
    <property type="entry name" value="FKBP-TYPE PEPTIDYL-PROLYL CIS-TRANS ISOMERASE FKPA"/>
    <property type="match status" value="1"/>
</dbReference>
<keyword evidence="5" id="KW-0997">Cell inner membrane</keyword>
<organism evidence="14 15">
    <name type="scientific">Aphanomyces astaci</name>
    <name type="common">Crayfish plague agent</name>
    <dbReference type="NCBI Taxonomy" id="112090"/>
    <lineage>
        <taxon>Eukaryota</taxon>
        <taxon>Sar</taxon>
        <taxon>Stramenopiles</taxon>
        <taxon>Oomycota</taxon>
        <taxon>Saprolegniomycetes</taxon>
        <taxon>Saprolegniales</taxon>
        <taxon>Verrucalvaceae</taxon>
        <taxon>Aphanomyces</taxon>
    </lineage>
</organism>
<evidence type="ECO:0000256" key="4">
    <source>
        <dbReference type="ARBA" id="ARBA00022475"/>
    </source>
</evidence>
<evidence type="ECO:0000256" key="5">
    <source>
        <dbReference type="ARBA" id="ARBA00022519"/>
    </source>
</evidence>
<evidence type="ECO:0000259" key="13">
    <source>
        <dbReference type="PROSITE" id="PS50059"/>
    </source>
</evidence>
<keyword evidence="10" id="KW-0012">Acyltransferase</keyword>
<dbReference type="Pfam" id="PF00254">
    <property type="entry name" value="FKBP_C"/>
    <property type="match status" value="1"/>
</dbReference>
<feature type="region of interest" description="Disordered" evidence="12">
    <location>
        <begin position="1"/>
        <end position="42"/>
    </location>
</feature>
<evidence type="ECO:0000256" key="6">
    <source>
        <dbReference type="ARBA" id="ARBA00022679"/>
    </source>
</evidence>
<evidence type="ECO:0000256" key="2">
    <source>
        <dbReference type="ARBA" id="ARBA00004533"/>
    </source>
</evidence>
<comment type="subcellular location">
    <subcellularLocation>
        <location evidence="2">Cell inner membrane</location>
    </subcellularLocation>
</comment>
<feature type="compositionally biased region" description="Acidic residues" evidence="12">
    <location>
        <begin position="150"/>
        <end position="189"/>
    </location>
</feature>
<name>A0A6A5A993_APHAT</name>
<dbReference type="Gene3D" id="2.60.120.340">
    <property type="entry name" value="Nucleoplasmin core domain"/>
    <property type="match status" value="1"/>
</dbReference>
<dbReference type="Gene3D" id="3.10.50.40">
    <property type="match status" value="1"/>
</dbReference>
<keyword evidence="8" id="KW-0472">Membrane</keyword>
<keyword evidence="6" id="KW-0808">Transferase</keyword>
<feature type="region of interest" description="Disordered" evidence="12">
    <location>
        <begin position="150"/>
        <end position="232"/>
    </location>
</feature>
<dbReference type="SUPFAM" id="SSF54534">
    <property type="entry name" value="FKBP-like"/>
    <property type="match status" value="1"/>
</dbReference>
<keyword evidence="4" id="KW-1003">Cell membrane</keyword>
<evidence type="ECO:0000256" key="3">
    <source>
        <dbReference type="ARBA" id="ARBA00013194"/>
    </source>
</evidence>
<comment type="caution">
    <text evidence="14">The sequence shown here is derived from an EMBL/GenBank/DDBJ whole genome shotgun (WGS) entry which is preliminary data.</text>
</comment>
<dbReference type="VEuPathDB" id="FungiDB:H257_10079"/>
<evidence type="ECO:0000256" key="1">
    <source>
        <dbReference type="ARBA" id="ARBA00000971"/>
    </source>
</evidence>
<dbReference type="EMBL" id="VJMI01013775">
    <property type="protein sequence ID" value="KAF0746891.1"/>
    <property type="molecule type" value="Genomic_DNA"/>
</dbReference>
<protein>
    <recommendedName>
        <fullName evidence="3 11">peptidylprolyl isomerase</fullName>
        <ecNumber evidence="3 11">5.2.1.8</ecNumber>
    </recommendedName>
</protein>
<evidence type="ECO:0000256" key="11">
    <source>
        <dbReference type="PROSITE-ProRule" id="PRU00277"/>
    </source>
</evidence>
<dbReference type="PROSITE" id="PS50059">
    <property type="entry name" value="FKBP_PPIASE"/>
    <property type="match status" value="1"/>
</dbReference>
<dbReference type="AlphaFoldDB" id="A0A6A5A993"/>
<proteinExistence type="predicted"/>
<reference evidence="14 15" key="1">
    <citation type="submission" date="2019-06" db="EMBL/GenBank/DDBJ databases">
        <title>Genomics analysis of Aphanomyces spp. identifies a new class of oomycete effector associated with host adaptation.</title>
        <authorList>
            <person name="Gaulin E."/>
        </authorList>
    </citation>
    <scope>NUCLEOTIDE SEQUENCE [LARGE SCALE GENOMIC DNA]</scope>
    <source>
        <strain evidence="14 15">E</strain>
    </source>
</reference>
<feature type="compositionally biased region" description="Basic and acidic residues" evidence="12">
    <location>
        <begin position="190"/>
        <end position="210"/>
    </location>
</feature>
<dbReference type="InterPro" id="IPR001179">
    <property type="entry name" value="PPIase_FKBP_dom"/>
</dbReference>
<dbReference type="InterPro" id="IPR046357">
    <property type="entry name" value="PPIase_dom_sf"/>
</dbReference>
<dbReference type="EC" id="5.2.1.8" evidence="3 11"/>
<feature type="compositionally biased region" description="Low complexity" evidence="12">
    <location>
        <begin position="8"/>
        <end position="25"/>
    </location>
</feature>
<dbReference type="Pfam" id="PF17800">
    <property type="entry name" value="NPL"/>
    <property type="match status" value="1"/>
</dbReference>
<evidence type="ECO:0000256" key="7">
    <source>
        <dbReference type="ARBA" id="ARBA00023110"/>
    </source>
</evidence>
<dbReference type="InterPro" id="IPR004960">
    <property type="entry name" value="LipA_acyltrans"/>
</dbReference>